<comment type="pathway">
    <text evidence="10">Lipid metabolism; phospholipid metabolism.</text>
</comment>
<comment type="function">
    <text evidence="10">Catalyzes the transfer of an acyl group from acyl-phosphate (acyl-PO(4)) to glycerol-3-phosphate (G3P) to form lysophosphatidic acid (LPA). This enzyme utilizes acyl-phosphate as fatty acyl donor, but not acyl-CoA or acyl-ACP.</text>
</comment>
<feature type="transmembrane region" description="Helical" evidence="10">
    <location>
        <begin position="83"/>
        <end position="103"/>
    </location>
</feature>
<dbReference type="GO" id="GO:0043772">
    <property type="term" value="F:acyl-phosphate glycerol-3-phosphate acyltransferase activity"/>
    <property type="evidence" value="ECO:0007669"/>
    <property type="project" value="UniProtKB-UniRule"/>
</dbReference>
<sequence length="216" mass="24027">MERIICLVIGYVFGLFQTGYIYGRLNHIDIREYGSGNAGTTNVMRTLGRKAGFITYFGDALKAVLCIILIHFLFGVKHPDIEFLLVLYAGLGVILGHNFPFYLGFRGGKGIATTSGVILSLLPYNWMLAVLAFSTFMIVTFVSRYVSLGSLVMVTGFFIEFVVFGQLGMLNVLPEHLAEAYIIAFIITALAFIRHRANIKRLMTGTERKIGHKNKA</sequence>
<keyword evidence="1 10" id="KW-1003">Cell membrane</keyword>
<gene>
    <name evidence="10" type="primary">plsY</name>
    <name evidence="11" type="ORF">BN656_00570</name>
</gene>
<evidence type="ECO:0000313" key="12">
    <source>
        <dbReference type="Proteomes" id="UP000018141"/>
    </source>
</evidence>
<feature type="transmembrane region" description="Helical" evidence="10">
    <location>
        <begin position="149"/>
        <end position="170"/>
    </location>
</feature>
<keyword evidence="11" id="KW-0012">Acyltransferase</keyword>
<dbReference type="GO" id="GO:0005886">
    <property type="term" value="C:plasma membrane"/>
    <property type="evidence" value="ECO:0007669"/>
    <property type="project" value="UniProtKB-SubCell"/>
</dbReference>
<proteinExistence type="inferred from homology"/>
<evidence type="ECO:0000256" key="4">
    <source>
        <dbReference type="ARBA" id="ARBA00022692"/>
    </source>
</evidence>
<dbReference type="EMBL" id="CBHH010000020">
    <property type="protein sequence ID" value="CDD55845.1"/>
    <property type="molecule type" value="Genomic_DNA"/>
</dbReference>
<keyword evidence="8 10" id="KW-0594">Phospholipid biosynthesis</keyword>
<dbReference type="GO" id="GO:0008654">
    <property type="term" value="P:phospholipid biosynthetic process"/>
    <property type="evidence" value="ECO:0007669"/>
    <property type="project" value="UniProtKB-UniRule"/>
</dbReference>
<feature type="transmembrane region" description="Helical" evidence="10">
    <location>
        <begin position="53"/>
        <end position="76"/>
    </location>
</feature>
<feature type="transmembrane region" description="Helical" evidence="10">
    <location>
        <begin position="5"/>
        <end position="23"/>
    </location>
</feature>
<dbReference type="InterPro" id="IPR003811">
    <property type="entry name" value="G3P_acylTferase_PlsY"/>
</dbReference>
<dbReference type="Pfam" id="PF02660">
    <property type="entry name" value="G3P_acyltransf"/>
    <property type="match status" value="1"/>
</dbReference>
<organism evidence="11 12">
    <name type="scientific">Bacteroides pectinophilus CAG:437</name>
    <dbReference type="NCBI Taxonomy" id="1263051"/>
    <lineage>
        <taxon>Bacteria</taxon>
        <taxon>Bacillati</taxon>
        <taxon>Bacillota</taxon>
        <taxon>Clostridia</taxon>
        <taxon>Eubacteriales</taxon>
    </lineage>
</organism>
<dbReference type="PANTHER" id="PTHR30309">
    <property type="entry name" value="INNER MEMBRANE PROTEIN YGIH"/>
    <property type="match status" value="1"/>
</dbReference>
<comment type="caution">
    <text evidence="11">The sequence shown here is derived from an EMBL/GenBank/DDBJ whole genome shotgun (WGS) entry which is preliminary data.</text>
</comment>
<evidence type="ECO:0000256" key="7">
    <source>
        <dbReference type="ARBA" id="ARBA00023136"/>
    </source>
</evidence>
<dbReference type="EC" id="2.3.1.275" evidence="10"/>
<dbReference type="UniPathway" id="UPA00085"/>
<feature type="transmembrane region" description="Helical" evidence="10">
    <location>
        <begin position="176"/>
        <end position="193"/>
    </location>
</feature>
<dbReference type="NCBIfam" id="TIGR00023">
    <property type="entry name" value="glycerol-3-phosphate 1-O-acyltransferase PlsY"/>
    <property type="match status" value="1"/>
</dbReference>
<evidence type="ECO:0000256" key="10">
    <source>
        <dbReference type="HAMAP-Rule" id="MF_01043"/>
    </source>
</evidence>
<evidence type="ECO:0000256" key="6">
    <source>
        <dbReference type="ARBA" id="ARBA00023098"/>
    </source>
</evidence>
<keyword evidence="6 10" id="KW-0443">Lipid metabolism</keyword>
<keyword evidence="7 10" id="KW-0472">Membrane</keyword>
<keyword evidence="4 10" id="KW-0812">Transmembrane</keyword>
<evidence type="ECO:0000256" key="3">
    <source>
        <dbReference type="ARBA" id="ARBA00022679"/>
    </source>
</evidence>
<evidence type="ECO:0000256" key="5">
    <source>
        <dbReference type="ARBA" id="ARBA00022989"/>
    </source>
</evidence>
<dbReference type="Proteomes" id="UP000018141">
    <property type="component" value="Unassembled WGS sequence"/>
</dbReference>
<name>R7ABY1_9FIRM</name>
<evidence type="ECO:0000256" key="8">
    <source>
        <dbReference type="ARBA" id="ARBA00023209"/>
    </source>
</evidence>
<accession>R7ABY1</accession>
<evidence type="ECO:0000313" key="11">
    <source>
        <dbReference type="EMBL" id="CDD55845.1"/>
    </source>
</evidence>
<comment type="catalytic activity">
    <reaction evidence="10">
        <text>an acyl phosphate + sn-glycerol 3-phosphate = a 1-acyl-sn-glycero-3-phosphate + phosphate</text>
        <dbReference type="Rhea" id="RHEA:34075"/>
        <dbReference type="ChEBI" id="CHEBI:43474"/>
        <dbReference type="ChEBI" id="CHEBI:57597"/>
        <dbReference type="ChEBI" id="CHEBI:57970"/>
        <dbReference type="ChEBI" id="CHEBI:59918"/>
        <dbReference type="EC" id="2.3.1.275"/>
    </reaction>
</comment>
<dbReference type="PANTHER" id="PTHR30309:SF0">
    <property type="entry name" value="GLYCEROL-3-PHOSPHATE ACYLTRANSFERASE-RELATED"/>
    <property type="match status" value="1"/>
</dbReference>
<comment type="subunit">
    <text evidence="10">Probably interacts with PlsX.</text>
</comment>
<reference evidence="11" key="1">
    <citation type="submission" date="2012-11" db="EMBL/GenBank/DDBJ databases">
        <title>Dependencies among metagenomic species, viruses, plasmids and units of genetic variation.</title>
        <authorList>
            <person name="Nielsen H.B."/>
            <person name="Almeida M."/>
            <person name="Juncker A.S."/>
            <person name="Rasmussen S."/>
            <person name="Li J."/>
            <person name="Sunagawa S."/>
            <person name="Plichta D."/>
            <person name="Gautier L."/>
            <person name="Le Chatelier E."/>
            <person name="Peletier E."/>
            <person name="Bonde I."/>
            <person name="Nielsen T."/>
            <person name="Manichanh C."/>
            <person name="Arumugam M."/>
            <person name="Batto J."/>
            <person name="Santos M.B.Q.D."/>
            <person name="Blom N."/>
            <person name="Borruel N."/>
            <person name="Burgdorf K.S."/>
            <person name="Boumezbeur F."/>
            <person name="Casellas F."/>
            <person name="Dore J."/>
            <person name="Guarner F."/>
            <person name="Hansen T."/>
            <person name="Hildebrand F."/>
            <person name="Kaas R.S."/>
            <person name="Kennedy S."/>
            <person name="Kristiansen K."/>
            <person name="Kultima J.R."/>
            <person name="Leonard P."/>
            <person name="Levenez F."/>
            <person name="Lund O."/>
            <person name="Moumen B."/>
            <person name="Le Paslier D."/>
            <person name="Pons N."/>
            <person name="Pedersen O."/>
            <person name="Prifti E."/>
            <person name="Qin J."/>
            <person name="Raes J."/>
            <person name="Tap J."/>
            <person name="Tims S."/>
            <person name="Ussery D.W."/>
            <person name="Yamada T."/>
            <person name="MetaHit consortium"/>
            <person name="Renault P."/>
            <person name="Sicheritz-Ponten T."/>
            <person name="Bork P."/>
            <person name="Wang J."/>
            <person name="Brunak S."/>
            <person name="Ehrlich S.D."/>
        </authorList>
    </citation>
    <scope>NUCLEOTIDE SEQUENCE [LARGE SCALE GENOMIC DNA]</scope>
</reference>
<comment type="subcellular location">
    <subcellularLocation>
        <location evidence="10">Cell membrane</location>
        <topology evidence="10">Multi-pass membrane protein</topology>
    </subcellularLocation>
</comment>
<keyword evidence="2 10" id="KW-0444">Lipid biosynthesis</keyword>
<dbReference type="HAMAP" id="MF_01043">
    <property type="entry name" value="PlsY"/>
    <property type="match status" value="1"/>
</dbReference>
<comment type="similarity">
    <text evidence="10">Belongs to the PlsY family.</text>
</comment>
<keyword evidence="5 10" id="KW-1133">Transmembrane helix</keyword>
<evidence type="ECO:0000256" key="9">
    <source>
        <dbReference type="ARBA" id="ARBA00023264"/>
    </source>
</evidence>
<evidence type="ECO:0000256" key="1">
    <source>
        <dbReference type="ARBA" id="ARBA00022475"/>
    </source>
</evidence>
<keyword evidence="3 10" id="KW-0808">Transferase</keyword>
<evidence type="ECO:0000256" key="2">
    <source>
        <dbReference type="ARBA" id="ARBA00022516"/>
    </source>
</evidence>
<dbReference type="SMART" id="SM01207">
    <property type="entry name" value="G3P_acyltransf"/>
    <property type="match status" value="1"/>
</dbReference>
<dbReference type="AlphaFoldDB" id="R7ABY1"/>
<keyword evidence="9 10" id="KW-1208">Phospholipid metabolism</keyword>
<protein>
    <recommendedName>
        <fullName evidence="10">Glycerol-3-phosphate acyltransferase</fullName>
    </recommendedName>
    <alternativeName>
        <fullName evidence="10">Acyl-PO4 G3P acyltransferase</fullName>
    </alternativeName>
    <alternativeName>
        <fullName evidence="10">Acyl-phosphate--glycerol-3-phosphate acyltransferase</fullName>
    </alternativeName>
    <alternativeName>
        <fullName evidence="10">G3P acyltransferase</fullName>
        <shortName evidence="10">GPAT</shortName>
        <ecNumber evidence="10">2.3.1.275</ecNumber>
    </alternativeName>
    <alternativeName>
        <fullName evidence="10">Lysophosphatidic acid synthase</fullName>
        <shortName evidence="10">LPA synthase</shortName>
    </alternativeName>
</protein>